<dbReference type="AlphaFoldDB" id="F9WGP3"/>
<evidence type="ECO:0000256" key="2">
    <source>
        <dbReference type="ARBA" id="ARBA00022692"/>
    </source>
</evidence>
<feature type="transmembrane region" description="Helical" evidence="6">
    <location>
        <begin position="175"/>
        <end position="197"/>
    </location>
</feature>
<evidence type="ECO:0000256" key="4">
    <source>
        <dbReference type="ARBA" id="ARBA00023136"/>
    </source>
</evidence>
<name>F9WGP3_TRYCI</name>
<feature type="transmembrane region" description="Helical" evidence="6">
    <location>
        <begin position="97"/>
        <end position="116"/>
    </location>
</feature>
<evidence type="ECO:0000256" key="3">
    <source>
        <dbReference type="ARBA" id="ARBA00022989"/>
    </source>
</evidence>
<accession>F9WGP3</accession>
<dbReference type="OMA" id="HIWSEIA"/>
<evidence type="ECO:0000259" key="7">
    <source>
        <dbReference type="Pfam" id="PF01490"/>
    </source>
</evidence>
<feature type="transmembrane region" description="Helical" evidence="6">
    <location>
        <begin position="293"/>
        <end position="312"/>
    </location>
</feature>
<dbReference type="PANTHER" id="PTHR22950:SF369">
    <property type="entry name" value="ACID TRANSPORTER 1, PUTATIVE-RELATED"/>
    <property type="match status" value="1"/>
</dbReference>
<keyword evidence="9" id="KW-1185">Reference proteome</keyword>
<dbReference type="InterPro" id="IPR013057">
    <property type="entry name" value="AA_transpt_TM"/>
</dbReference>
<feature type="domain" description="Amino acid transporter transmembrane" evidence="7">
    <location>
        <begin position="91"/>
        <end position="493"/>
    </location>
</feature>
<evidence type="ECO:0000256" key="6">
    <source>
        <dbReference type="SAM" id="Phobius"/>
    </source>
</evidence>
<keyword evidence="2 6" id="KW-0812">Transmembrane</keyword>
<feature type="transmembrane region" description="Helical" evidence="6">
    <location>
        <begin position="236"/>
        <end position="256"/>
    </location>
</feature>
<keyword evidence="4 6" id="KW-0472">Membrane</keyword>
<feature type="transmembrane region" description="Helical" evidence="6">
    <location>
        <begin position="407"/>
        <end position="428"/>
    </location>
</feature>
<dbReference type="PANTHER" id="PTHR22950">
    <property type="entry name" value="AMINO ACID TRANSPORTER"/>
    <property type="match status" value="1"/>
</dbReference>
<dbReference type="Proteomes" id="UP000000702">
    <property type="component" value="Unassembled WGS sequence"/>
</dbReference>
<comment type="caution">
    <text evidence="8">The sequence shown here is derived from an EMBL/GenBank/DDBJ whole genome shotgun (WGS) entry which is preliminary data.</text>
</comment>
<dbReference type="GO" id="GO:0005737">
    <property type="term" value="C:cytoplasm"/>
    <property type="evidence" value="ECO:0007669"/>
    <property type="project" value="TreeGrafter"/>
</dbReference>
<gene>
    <name evidence="8" type="ORF">TCIL3000_0_13990</name>
</gene>
<sequence>MLLPSNGTVNFYPSLSNTGLRQEHTSWMTFNTKSPLAADPEEGSLPTGAVTGTPGAQGEELKPGGGQHHGDAKEGGTRTLASCITTLIPPGGMVSTVFNLSSICIGAGILGLPAAANSGGLIMAFIYPLIIVLVFVQSLYCIAAQVEKHSLKSYEGMARVLLGPRAAYAAGMLRVLNSFGACVAFVISVADILVAILQNSDAPDFLKSVTGNRLLTLGVWLCCMLPLVIPRQVDSLRYISTVGIIFCFYLMGVIVVHSCTNGLPENIKKIHLSGGPSDDGIHLFGTGNKAIEAPAVFTFAFLCQVASIEVYSSMAQPSVTRFTLYSAYAMAMCFVLNVATAFFGYLDFGSKVTGSVLPMYDPVSQPAIMIGYIGLVVKLCASYAILMFACRNGIYNVIGRDPDTTAFWEHCAVMVVLSVIALVCGLFIPNINTVFGFVGAVCGGFLAFIFPALFMMYGGGFTLQKVGPLCYTATYALLISGVVLSVFGTVATIYGVATGN</sequence>
<organism evidence="8 9">
    <name type="scientific">Trypanosoma congolense (strain IL3000)</name>
    <dbReference type="NCBI Taxonomy" id="1068625"/>
    <lineage>
        <taxon>Eukaryota</taxon>
        <taxon>Discoba</taxon>
        <taxon>Euglenozoa</taxon>
        <taxon>Kinetoplastea</taxon>
        <taxon>Metakinetoplastina</taxon>
        <taxon>Trypanosomatida</taxon>
        <taxon>Trypanosomatidae</taxon>
        <taxon>Trypanosoma</taxon>
        <taxon>Nannomonas</taxon>
    </lineage>
</organism>
<reference evidence="9" key="1">
    <citation type="submission" date="2011-07" db="EMBL/GenBank/DDBJ databases">
        <title>Divergent evolution of antigenic variation in African trypanosomes.</title>
        <authorList>
            <person name="Jackson A.P."/>
            <person name="Berry A."/>
            <person name="Allison H.C."/>
            <person name="Burton P."/>
            <person name="Anderson J."/>
            <person name="Aslett M."/>
            <person name="Brown R."/>
            <person name="Corton N."/>
            <person name="Harris D."/>
            <person name="Hauser H."/>
            <person name="Gamble J."/>
            <person name="Gilderthorp R."/>
            <person name="McQuillan J."/>
            <person name="Quail M.A."/>
            <person name="Sanders M."/>
            <person name="Van Tonder A."/>
            <person name="Ginger M.L."/>
            <person name="Donelson J.E."/>
            <person name="Field M.C."/>
            <person name="Barry J.D."/>
            <person name="Berriman M."/>
            <person name="Hertz-Fowler C."/>
        </authorList>
    </citation>
    <scope>NUCLEOTIDE SEQUENCE [LARGE SCALE GENOMIC DNA]</scope>
    <source>
        <strain evidence="9">IL3000</strain>
    </source>
</reference>
<dbReference type="GO" id="GO:0015179">
    <property type="term" value="F:L-amino acid transmembrane transporter activity"/>
    <property type="evidence" value="ECO:0007669"/>
    <property type="project" value="TreeGrafter"/>
</dbReference>
<feature type="transmembrane region" description="Helical" evidence="6">
    <location>
        <begin position="366"/>
        <end position="386"/>
    </location>
</feature>
<proteinExistence type="predicted"/>
<dbReference type="EMBL" id="CAEQ01002298">
    <property type="protein sequence ID" value="CCD16480.1"/>
    <property type="molecule type" value="Genomic_DNA"/>
</dbReference>
<feature type="transmembrane region" description="Helical" evidence="6">
    <location>
        <begin position="209"/>
        <end position="229"/>
    </location>
</feature>
<feature type="transmembrane region" description="Helical" evidence="6">
    <location>
        <begin position="469"/>
        <end position="497"/>
    </location>
</feature>
<comment type="subcellular location">
    <subcellularLocation>
        <location evidence="1">Membrane</location>
        <topology evidence="1">Multi-pass membrane protein</topology>
    </subcellularLocation>
</comment>
<evidence type="ECO:0000313" key="9">
    <source>
        <dbReference type="Proteomes" id="UP000000702"/>
    </source>
</evidence>
<feature type="region of interest" description="Disordered" evidence="5">
    <location>
        <begin position="33"/>
        <end position="75"/>
    </location>
</feature>
<feature type="transmembrane region" description="Helical" evidence="6">
    <location>
        <begin position="324"/>
        <end position="346"/>
    </location>
</feature>
<feature type="transmembrane region" description="Helical" evidence="6">
    <location>
        <begin position="434"/>
        <end position="457"/>
    </location>
</feature>
<dbReference type="Pfam" id="PF01490">
    <property type="entry name" value="Aa_trans"/>
    <property type="match status" value="1"/>
</dbReference>
<evidence type="ECO:0000256" key="1">
    <source>
        <dbReference type="ARBA" id="ARBA00004141"/>
    </source>
</evidence>
<reference evidence="8 9" key="2">
    <citation type="journal article" date="2012" name="Proc. Natl. Acad. Sci. U.S.A.">
        <title>Antigenic diversity is generated by distinct evolutionary mechanisms in African trypanosome species.</title>
        <authorList>
            <person name="Jackson A.P."/>
            <person name="Berry A."/>
            <person name="Aslett M."/>
            <person name="Allison H.C."/>
            <person name="Burton P."/>
            <person name="Vavrova-Anderson J."/>
            <person name="Brown R."/>
            <person name="Browne H."/>
            <person name="Corton N."/>
            <person name="Hauser H."/>
            <person name="Gamble J."/>
            <person name="Gilderthorp R."/>
            <person name="Marcello L."/>
            <person name="McQuillan J."/>
            <person name="Otto T.D."/>
            <person name="Quail M.A."/>
            <person name="Sanders M.J."/>
            <person name="van Tonder A."/>
            <person name="Ginger M.L."/>
            <person name="Field M.C."/>
            <person name="Barry J.D."/>
            <person name="Hertz-Fowler C."/>
            <person name="Berriman M."/>
        </authorList>
    </citation>
    <scope>NUCLEOTIDE SEQUENCE [LARGE SCALE GENOMIC DNA]</scope>
    <source>
        <strain evidence="8 9">IL3000</strain>
    </source>
</reference>
<evidence type="ECO:0000313" key="8">
    <source>
        <dbReference type="EMBL" id="CCD16480.1"/>
    </source>
</evidence>
<evidence type="ECO:0000256" key="5">
    <source>
        <dbReference type="SAM" id="MobiDB-lite"/>
    </source>
</evidence>
<keyword evidence="3 6" id="KW-1133">Transmembrane helix</keyword>
<protein>
    <submittedName>
        <fullName evidence="8">WGS project CAEQ00000000 data, annotated contig 524</fullName>
    </submittedName>
</protein>
<dbReference type="VEuPathDB" id="TriTrypDB:TcIL3000_0_13990"/>
<feature type="transmembrane region" description="Helical" evidence="6">
    <location>
        <begin position="122"/>
        <end position="143"/>
    </location>
</feature>
<dbReference type="GO" id="GO:0016020">
    <property type="term" value="C:membrane"/>
    <property type="evidence" value="ECO:0007669"/>
    <property type="project" value="UniProtKB-SubCell"/>
</dbReference>